<keyword evidence="1" id="KW-0472">Membrane</keyword>
<evidence type="ECO:0000256" key="1">
    <source>
        <dbReference type="SAM" id="Phobius"/>
    </source>
</evidence>
<reference evidence="2 3" key="1">
    <citation type="submission" date="2024-07" db="EMBL/GenBank/DDBJ databases">
        <title>Chromosome-level genome assembly of the water stick insect Ranatra chinensis (Heteroptera: Nepidae).</title>
        <authorList>
            <person name="Liu X."/>
        </authorList>
    </citation>
    <scope>NUCLEOTIDE SEQUENCE [LARGE SCALE GENOMIC DNA]</scope>
    <source>
        <strain evidence="2">Cailab_2021Rc</strain>
        <tissue evidence="2">Muscle</tissue>
    </source>
</reference>
<protein>
    <recommendedName>
        <fullName evidence="4">Osteopetrosis-associated transmembrane protein 1</fullName>
    </recommendedName>
</protein>
<proteinExistence type="predicted"/>
<accession>A0ABD0YR28</accession>
<gene>
    <name evidence="2" type="ORF">AAG570_008489</name>
</gene>
<feature type="transmembrane region" description="Helical" evidence="1">
    <location>
        <begin position="155"/>
        <end position="178"/>
    </location>
</feature>
<dbReference type="AlphaFoldDB" id="A0ABD0YR28"/>
<sequence>MAADLCLCFQLEDTGGEVCKDQLFNLDRLQVVDSGFNYVTQLWQRASCDTCFVLDSKKCPTTKLIPEVSNIWNASQVLEDCIKEHRNDSTEGLYDPEVCYTCGKAYENINEKYNLIKAITGDINFCMDVVDLINSTRSSWSRELGCCQDRKRPELVFLIMSAFIALAPVIFYGLAYVWPWRKQEGLLLARRNYNNTYLIRYSICGAQMFLL</sequence>
<keyword evidence="1" id="KW-0812">Transmembrane</keyword>
<organism evidence="2 3">
    <name type="scientific">Ranatra chinensis</name>
    <dbReference type="NCBI Taxonomy" id="642074"/>
    <lineage>
        <taxon>Eukaryota</taxon>
        <taxon>Metazoa</taxon>
        <taxon>Ecdysozoa</taxon>
        <taxon>Arthropoda</taxon>
        <taxon>Hexapoda</taxon>
        <taxon>Insecta</taxon>
        <taxon>Pterygota</taxon>
        <taxon>Neoptera</taxon>
        <taxon>Paraneoptera</taxon>
        <taxon>Hemiptera</taxon>
        <taxon>Heteroptera</taxon>
        <taxon>Panheteroptera</taxon>
        <taxon>Nepomorpha</taxon>
        <taxon>Nepidae</taxon>
        <taxon>Ranatrinae</taxon>
        <taxon>Ranatra</taxon>
    </lineage>
</organism>
<dbReference type="EMBL" id="JBFDAA010000003">
    <property type="protein sequence ID" value="KAL1138425.1"/>
    <property type="molecule type" value="Genomic_DNA"/>
</dbReference>
<dbReference type="Pfam" id="PF09777">
    <property type="entry name" value="OSTMP1"/>
    <property type="match status" value="1"/>
</dbReference>
<evidence type="ECO:0000313" key="3">
    <source>
        <dbReference type="Proteomes" id="UP001558652"/>
    </source>
</evidence>
<evidence type="ECO:0000313" key="2">
    <source>
        <dbReference type="EMBL" id="KAL1138425.1"/>
    </source>
</evidence>
<keyword evidence="3" id="KW-1185">Reference proteome</keyword>
<keyword evidence="1" id="KW-1133">Transmembrane helix</keyword>
<name>A0ABD0YR28_9HEMI</name>
<dbReference type="PANTHER" id="PTHR15644">
    <property type="entry name" value="OSTEOPETROSIS ASSOCIATED TRANSMEMBRANE PROTEIN 1"/>
    <property type="match status" value="1"/>
</dbReference>
<dbReference type="PANTHER" id="PTHR15644:SF2">
    <property type="entry name" value="OSTEOPETROSIS-ASSOCIATED TRANSMEMBRANE PROTEIN 1"/>
    <property type="match status" value="1"/>
</dbReference>
<dbReference type="Proteomes" id="UP001558652">
    <property type="component" value="Unassembled WGS sequence"/>
</dbReference>
<comment type="caution">
    <text evidence="2">The sequence shown here is derived from an EMBL/GenBank/DDBJ whole genome shotgun (WGS) entry which is preliminary data.</text>
</comment>
<evidence type="ECO:0008006" key="4">
    <source>
        <dbReference type="Google" id="ProtNLM"/>
    </source>
</evidence>
<dbReference type="InterPro" id="IPR019172">
    <property type="entry name" value="Osteopetrosis-assoc_TM_1"/>
</dbReference>